<proteinExistence type="predicted"/>
<accession>A0A1B9QWQ5</accession>
<keyword evidence="2" id="KW-0732">Signal</keyword>
<dbReference type="InterPro" id="IPR021307">
    <property type="entry name" value="DUF2884"/>
</dbReference>
<evidence type="ECO:0000256" key="2">
    <source>
        <dbReference type="SAM" id="SignalP"/>
    </source>
</evidence>
<evidence type="ECO:0000256" key="1">
    <source>
        <dbReference type="SAM" id="Coils"/>
    </source>
</evidence>
<dbReference type="Proteomes" id="UP000093173">
    <property type="component" value="Unassembled WGS sequence"/>
</dbReference>
<feature type="coiled-coil region" evidence="1">
    <location>
        <begin position="199"/>
        <end position="226"/>
    </location>
</feature>
<feature type="chain" id="PRO_5008634698" evidence="2">
    <location>
        <begin position="28"/>
        <end position="256"/>
    </location>
</feature>
<dbReference type="EMBL" id="MAJZ01000699">
    <property type="protein sequence ID" value="OCH74081.1"/>
    <property type="molecule type" value="Genomic_DNA"/>
</dbReference>
<organism evidence="3 4">
    <name type="scientific">Vibrio genomosp. F10</name>
    <dbReference type="NCBI Taxonomy" id="723171"/>
    <lineage>
        <taxon>Bacteria</taxon>
        <taxon>Pseudomonadati</taxon>
        <taxon>Pseudomonadota</taxon>
        <taxon>Gammaproteobacteria</taxon>
        <taxon>Vibrionales</taxon>
        <taxon>Vibrionaceae</taxon>
        <taxon>Vibrio</taxon>
    </lineage>
</organism>
<reference evidence="4" key="1">
    <citation type="submission" date="2016-06" db="EMBL/GenBank/DDBJ databases">
        <authorList>
            <person name="Hehemann J.-H."/>
            <person name="Arevalo P."/>
            <person name="Datta M.S."/>
            <person name="Polz M.F."/>
        </authorList>
    </citation>
    <scope>NUCLEOTIDE SEQUENCE [LARGE SCALE GENOMIC DNA]</scope>
    <source>
        <strain evidence="4">9CSC122</strain>
    </source>
</reference>
<keyword evidence="1" id="KW-0175">Coiled coil</keyword>
<dbReference type="Pfam" id="PF11101">
    <property type="entry name" value="DUF2884"/>
    <property type="match status" value="1"/>
</dbReference>
<evidence type="ECO:0000313" key="4">
    <source>
        <dbReference type="Proteomes" id="UP000093173"/>
    </source>
</evidence>
<sequence length="256" mass="28695">MNNKVKKGLLFLSLLMSQAVMGQAAWAGQCKVSLNNEIHLNDAQFEVVKENGDSAVVDENNDLFILGEKVTLNPEQQAALKKYREEISGYLPKAKQVASDSVALVNDIVDDIAESMDTPEAFEEVKASVSAFLADVEARYYKDGDLVLPADSFDSMTQSWSDDFEKAKEIFNQEFISSAFNAMSEKMKQEGGLNLTELADSIAELKIKVEQRLKEHNQEVQKQTEELCESLDDMAGQEQQLHLKIPELKDYQVFTI</sequence>
<comment type="caution">
    <text evidence="3">The sequence shown here is derived from an EMBL/GenBank/DDBJ whole genome shotgun (WGS) entry which is preliminary data.</text>
</comment>
<feature type="signal peptide" evidence="2">
    <location>
        <begin position="1"/>
        <end position="27"/>
    </location>
</feature>
<keyword evidence="4" id="KW-1185">Reference proteome</keyword>
<dbReference type="AlphaFoldDB" id="A0A1B9QWQ5"/>
<name>A0A1B9QWQ5_9VIBR</name>
<evidence type="ECO:0000313" key="3">
    <source>
        <dbReference type="EMBL" id="OCH74081.1"/>
    </source>
</evidence>
<protein>
    <submittedName>
        <fullName evidence="3">Chemotaxis protein</fullName>
    </submittedName>
</protein>
<dbReference type="RefSeq" id="WP_065577143.1">
    <property type="nucleotide sequence ID" value="NZ_JBNGCH010000699.1"/>
</dbReference>
<gene>
    <name evidence="3" type="ORF">A6E14_13345</name>
</gene>